<accession>A0AAV9NDA5</accession>
<dbReference type="PIRSF" id="PIRSF000137">
    <property type="entry name" value="Alcohol_oxidase"/>
    <property type="match status" value="1"/>
</dbReference>
<dbReference type="InterPro" id="IPR007867">
    <property type="entry name" value="GMC_OxRtase_C"/>
</dbReference>
<evidence type="ECO:0000256" key="2">
    <source>
        <dbReference type="PIRSR" id="PIRSR000137-1"/>
    </source>
</evidence>
<keyword evidence="3 4" id="KW-0274">FAD</keyword>
<evidence type="ECO:0000256" key="4">
    <source>
        <dbReference type="RuleBase" id="RU003968"/>
    </source>
</evidence>
<dbReference type="GeneID" id="89970700"/>
<dbReference type="InterPro" id="IPR000172">
    <property type="entry name" value="GMC_OxRdtase_N"/>
</dbReference>
<feature type="binding site" evidence="3">
    <location>
        <begin position="488"/>
        <end position="489"/>
    </location>
    <ligand>
        <name>FAD</name>
        <dbReference type="ChEBI" id="CHEBI:57692"/>
    </ligand>
</feature>
<comment type="caution">
    <text evidence="7">The sequence shown here is derived from an EMBL/GenBank/DDBJ whole genome shotgun (WGS) entry which is preliminary data.</text>
</comment>
<dbReference type="AlphaFoldDB" id="A0AAV9NDA5"/>
<name>A0AAV9NDA5_9EURO</name>
<organism evidence="7 8">
    <name type="scientific">Exophiala bonariae</name>
    <dbReference type="NCBI Taxonomy" id="1690606"/>
    <lineage>
        <taxon>Eukaryota</taxon>
        <taxon>Fungi</taxon>
        <taxon>Dikarya</taxon>
        <taxon>Ascomycota</taxon>
        <taxon>Pezizomycotina</taxon>
        <taxon>Eurotiomycetes</taxon>
        <taxon>Chaetothyriomycetidae</taxon>
        <taxon>Chaetothyriales</taxon>
        <taxon>Herpotrichiellaceae</taxon>
        <taxon>Exophiala</taxon>
    </lineage>
</organism>
<dbReference type="SUPFAM" id="SSF51905">
    <property type="entry name" value="FAD/NAD(P)-binding domain"/>
    <property type="match status" value="1"/>
</dbReference>
<dbReference type="Pfam" id="PF00732">
    <property type="entry name" value="GMC_oxred_N"/>
    <property type="match status" value="1"/>
</dbReference>
<dbReference type="PANTHER" id="PTHR11552">
    <property type="entry name" value="GLUCOSE-METHANOL-CHOLINE GMC OXIDOREDUCTASE"/>
    <property type="match status" value="1"/>
</dbReference>
<comment type="cofactor">
    <cofactor evidence="3">
        <name>FAD</name>
        <dbReference type="ChEBI" id="CHEBI:57692"/>
    </cofactor>
</comment>
<evidence type="ECO:0000313" key="8">
    <source>
        <dbReference type="Proteomes" id="UP001358417"/>
    </source>
</evidence>
<dbReference type="EMBL" id="JAVRRD010000013">
    <property type="protein sequence ID" value="KAK5052627.1"/>
    <property type="molecule type" value="Genomic_DNA"/>
</dbReference>
<dbReference type="PROSITE" id="PS00623">
    <property type="entry name" value="GMC_OXRED_1"/>
    <property type="match status" value="1"/>
</dbReference>
<evidence type="ECO:0000256" key="1">
    <source>
        <dbReference type="ARBA" id="ARBA00010790"/>
    </source>
</evidence>
<dbReference type="Gene3D" id="3.50.50.60">
    <property type="entry name" value="FAD/NAD(P)-binding domain"/>
    <property type="match status" value="1"/>
</dbReference>
<feature type="active site" description="Proton donor" evidence="2">
    <location>
        <position position="489"/>
    </location>
</feature>
<feature type="domain" description="Glucose-methanol-choline oxidoreductase N-terminal" evidence="5">
    <location>
        <begin position="75"/>
        <end position="98"/>
    </location>
</feature>
<dbReference type="GO" id="GO:0050660">
    <property type="term" value="F:flavin adenine dinucleotide binding"/>
    <property type="evidence" value="ECO:0007669"/>
    <property type="project" value="InterPro"/>
</dbReference>
<dbReference type="InterPro" id="IPR036188">
    <property type="entry name" value="FAD/NAD-bd_sf"/>
</dbReference>
<comment type="similarity">
    <text evidence="1 4">Belongs to the GMC oxidoreductase family.</text>
</comment>
<dbReference type="Pfam" id="PF05199">
    <property type="entry name" value="GMC_oxred_C"/>
    <property type="match status" value="1"/>
</dbReference>
<reference evidence="7 8" key="1">
    <citation type="submission" date="2023-08" db="EMBL/GenBank/DDBJ databases">
        <title>Black Yeasts Isolated from many extreme environments.</title>
        <authorList>
            <person name="Coleine C."/>
            <person name="Stajich J.E."/>
            <person name="Selbmann L."/>
        </authorList>
    </citation>
    <scope>NUCLEOTIDE SEQUENCE [LARGE SCALE GENOMIC DNA]</scope>
    <source>
        <strain evidence="7 8">CCFEE 5792</strain>
    </source>
</reference>
<protein>
    <recommendedName>
        <fullName evidence="5 6">Glucose-methanol-choline oxidoreductase N-terminal domain-containing protein</fullName>
    </recommendedName>
</protein>
<dbReference type="Gene3D" id="3.30.560.10">
    <property type="entry name" value="Glucose Oxidase, domain 3"/>
    <property type="match status" value="1"/>
</dbReference>
<keyword evidence="8" id="KW-1185">Reference proteome</keyword>
<dbReference type="InterPro" id="IPR012132">
    <property type="entry name" value="GMC_OxRdtase"/>
</dbReference>
<dbReference type="PROSITE" id="PS00624">
    <property type="entry name" value="GMC_OXRED_2"/>
    <property type="match status" value="1"/>
</dbReference>
<evidence type="ECO:0000259" key="6">
    <source>
        <dbReference type="PROSITE" id="PS00624"/>
    </source>
</evidence>
<proteinExistence type="inferred from homology"/>
<sequence length="555" mass="61088">MLGGTAGCRLAYRLADAPTKPSVLLLETGGNPTGDTISSPYDRYTPAFTRPDLDHGYSTVPQKELNNRIIPYLRGKGLGGSSILNFMIYLYGSKEDYDRWASLVGDESWDWEHTKEIFKSIENYHSSASATYSEYADPVSDEHGHEGSVDISLPTRLERGVDIFLDAGHEFGYPRNLDHNSGNPIGLGVFPATYYRGTRTTSATAHLSKVPSNLAVMTDSTATKIHFEGKRATAVELENRQIATARKEVILAAGAFDSPKLLLLSGVGPVSQIESHNIPVVHELQGVGKNLQEHPIVFLNVEVGSALSEKYAFEADAAAMKEARETWLKDKTGPLSHHNGTVWGGFLKLPELEKTEEYKELDADVRVYMEKPTVPAFETALSAPMLPPGHELPAGHAYLTDVVFLMNPQSRGQIALASSDPKDAPLIDIAFLDHPFDRRAMLLAIRESMNFFENSALAKYFKGYILGPKSTSDEDINTFIREQVGPVWHANGTVMMGKADELDSCVDTKFRVHGLQNLRVADLSVCPLTANNHPQSLAYLIGEKAARSIIEDWKL</sequence>
<dbReference type="SUPFAM" id="SSF54373">
    <property type="entry name" value="FAD-linked reductases, C-terminal domain"/>
    <property type="match status" value="1"/>
</dbReference>
<feature type="domain" description="Glucose-methanol-choline oxidoreductase N-terminal" evidence="6">
    <location>
        <begin position="254"/>
        <end position="268"/>
    </location>
</feature>
<dbReference type="GO" id="GO:0016614">
    <property type="term" value="F:oxidoreductase activity, acting on CH-OH group of donors"/>
    <property type="evidence" value="ECO:0007669"/>
    <property type="project" value="InterPro"/>
</dbReference>
<dbReference type="RefSeq" id="XP_064706327.1">
    <property type="nucleotide sequence ID" value="XM_064846102.1"/>
</dbReference>
<dbReference type="PANTHER" id="PTHR11552:SF134">
    <property type="entry name" value="GLUCOSE-METHANOL-CHOLINE OXIDOREDUCTASE N-TERMINAL DOMAIN-CONTAINING PROTEIN"/>
    <property type="match status" value="1"/>
</dbReference>
<gene>
    <name evidence="7" type="ORF">LTR84_002492</name>
</gene>
<keyword evidence="4" id="KW-0285">Flavoprotein</keyword>
<dbReference type="Proteomes" id="UP001358417">
    <property type="component" value="Unassembled WGS sequence"/>
</dbReference>
<evidence type="ECO:0000259" key="5">
    <source>
        <dbReference type="PROSITE" id="PS00623"/>
    </source>
</evidence>
<feature type="binding site" evidence="3">
    <location>
        <begin position="534"/>
        <end position="535"/>
    </location>
    <ligand>
        <name>FAD</name>
        <dbReference type="ChEBI" id="CHEBI:57692"/>
    </ligand>
</feature>
<feature type="active site" description="Proton acceptor" evidence="2">
    <location>
        <position position="533"/>
    </location>
</feature>
<evidence type="ECO:0000256" key="3">
    <source>
        <dbReference type="PIRSR" id="PIRSR000137-2"/>
    </source>
</evidence>
<evidence type="ECO:0000313" key="7">
    <source>
        <dbReference type="EMBL" id="KAK5052627.1"/>
    </source>
</evidence>